<dbReference type="SMART" id="SM00744">
    <property type="entry name" value="RINGv"/>
    <property type="match status" value="1"/>
</dbReference>
<dbReference type="SUPFAM" id="SSF57850">
    <property type="entry name" value="RING/U-box"/>
    <property type="match status" value="1"/>
</dbReference>
<evidence type="ECO:0000256" key="1">
    <source>
        <dbReference type="ARBA" id="ARBA00022723"/>
    </source>
</evidence>
<keyword evidence="2 4" id="KW-0863">Zinc-finger</keyword>
<dbReference type="GO" id="GO:0016567">
    <property type="term" value="P:protein ubiquitination"/>
    <property type="evidence" value="ECO:0007669"/>
    <property type="project" value="TreeGrafter"/>
</dbReference>
<evidence type="ECO:0000256" key="2">
    <source>
        <dbReference type="ARBA" id="ARBA00022771"/>
    </source>
</evidence>
<dbReference type="Proteomes" id="UP000095287">
    <property type="component" value="Unplaced"/>
</dbReference>
<dbReference type="PROSITE" id="PS50089">
    <property type="entry name" value="ZF_RING_2"/>
    <property type="match status" value="1"/>
</dbReference>
<feature type="compositionally biased region" description="Low complexity" evidence="5">
    <location>
        <begin position="256"/>
        <end position="274"/>
    </location>
</feature>
<dbReference type="AlphaFoldDB" id="A0A1I7XZY3"/>
<dbReference type="GO" id="GO:0008270">
    <property type="term" value="F:zinc ion binding"/>
    <property type="evidence" value="ECO:0007669"/>
    <property type="project" value="UniProtKB-KW"/>
</dbReference>
<dbReference type="PANTHER" id="PTHR45969:SF69">
    <property type="entry name" value="FINGER DOMAIN PROTEIN, PUTATIVE (AFU_ORTHOLOGUE AFUA_3G12190)-RELATED"/>
    <property type="match status" value="1"/>
</dbReference>
<feature type="domain" description="RING-type" evidence="6">
    <location>
        <begin position="10"/>
        <end position="57"/>
    </location>
</feature>
<sequence>MSSTIQRSNCSICLEWLLTDSGQEVVFTRCRHVFHKDCVKTWVSTHHEQRNSCPTCRNSMGRRRKLFLSTAPFSLSSSQEEPSSVSREDWECDDCSAKMSASHDVMQCFDCYPASVFVYLCPKCVVSNHQGHKLGIMPLTSSEVLEEGLGEIRERISNCDVALERLRGISEHVKRMSEGLEHEKRIATEALAQLSATSTVPLRRFELLLAPIKEENLAIDVSRRLVDAYDDSVRLTEFSSNQSAVATASPVRSLAPRPWRSPPSYSSSSSQRWSEQTLSPRFNDYDSDESWYRTSS</sequence>
<reference evidence="8" key="1">
    <citation type="submission" date="2016-11" db="UniProtKB">
        <authorList>
            <consortium name="WormBaseParasite"/>
        </authorList>
    </citation>
    <scope>IDENTIFICATION</scope>
</reference>
<evidence type="ECO:0000259" key="6">
    <source>
        <dbReference type="PROSITE" id="PS50089"/>
    </source>
</evidence>
<keyword evidence="7" id="KW-1185">Reference proteome</keyword>
<dbReference type="Pfam" id="PF13639">
    <property type="entry name" value="zf-RING_2"/>
    <property type="match status" value="1"/>
</dbReference>
<dbReference type="InterPro" id="IPR013083">
    <property type="entry name" value="Znf_RING/FYVE/PHD"/>
</dbReference>
<organism evidence="7 8">
    <name type="scientific">Steinernema glaseri</name>
    <dbReference type="NCBI Taxonomy" id="37863"/>
    <lineage>
        <taxon>Eukaryota</taxon>
        <taxon>Metazoa</taxon>
        <taxon>Ecdysozoa</taxon>
        <taxon>Nematoda</taxon>
        <taxon>Chromadorea</taxon>
        <taxon>Rhabditida</taxon>
        <taxon>Tylenchina</taxon>
        <taxon>Panagrolaimomorpha</taxon>
        <taxon>Strongyloidoidea</taxon>
        <taxon>Steinernematidae</taxon>
        <taxon>Steinernema</taxon>
    </lineage>
</organism>
<evidence type="ECO:0000256" key="3">
    <source>
        <dbReference type="ARBA" id="ARBA00022833"/>
    </source>
</evidence>
<evidence type="ECO:0000313" key="8">
    <source>
        <dbReference type="WBParaSite" id="L893_g1133.t1"/>
    </source>
</evidence>
<dbReference type="PANTHER" id="PTHR45969">
    <property type="entry name" value="RING ZINC FINGER PROTEIN-RELATED"/>
    <property type="match status" value="1"/>
</dbReference>
<evidence type="ECO:0000313" key="7">
    <source>
        <dbReference type="Proteomes" id="UP000095287"/>
    </source>
</evidence>
<feature type="region of interest" description="Disordered" evidence="5">
    <location>
        <begin position="246"/>
        <end position="296"/>
    </location>
</feature>
<dbReference type="InterPro" id="IPR011016">
    <property type="entry name" value="Znf_RING-CH"/>
</dbReference>
<dbReference type="SMART" id="SM00184">
    <property type="entry name" value="RING"/>
    <property type="match status" value="1"/>
</dbReference>
<evidence type="ECO:0000256" key="5">
    <source>
        <dbReference type="SAM" id="MobiDB-lite"/>
    </source>
</evidence>
<protein>
    <submittedName>
        <fullName evidence="8">RING-type domain-containing protein</fullName>
    </submittedName>
</protein>
<keyword evidence="3" id="KW-0862">Zinc</keyword>
<dbReference type="InterPro" id="IPR001841">
    <property type="entry name" value="Znf_RING"/>
</dbReference>
<name>A0A1I7XZY3_9BILA</name>
<dbReference type="WBParaSite" id="L893_g1133.t1">
    <property type="protein sequence ID" value="L893_g1133.t1"/>
    <property type="gene ID" value="L893_g1133"/>
</dbReference>
<dbReference type="Gene3D" id="3.30.40.10">
    <property type="entry name" value="Zinc/RING finger domain, C3HC4 (zinc finger)"/>
    <property type="match status" value="1"/>
</dbReference>
<evidence type="ECO:0000256" key="4">
    <source>
        <dbReference type="PROSITE-ProRule" id="PRU00175"/>
    </source>
</evidence>
<dbReference type="GO" id="GO:0061630">
    <property type="term" value="F:ubiquitin protein ligase activity"/>
    <property type="evidence" value="ECO:0007669"/>
    <property type="project" value="TreeGrafter"/>
</dbReference>
<accession>A0A1I7XZY3</accession>
<proteinExistence type="predicted"/>
<keyword evidence="1" id="KW-0479">Metal-binding</keyword>